<evidence type="ECO:0000256" key="4">
    <source>
        <dbReference type="ARBA" id="ARBA00023125"/>
    </source>
</evidence>
<dbReference type="FunFam" id="1.10.260.40:FF:000018">
    <property type="entry name" value="Multiprotein bridging factor 1"/>
    <property type="match status" value="1"/>
</dbReference>
<dbReference type="KEGG" id="mnt:21403702"/>
<evidence type="ECO:0000313" key="7">
    <source>
        <dbReference type="EMBL" id="EXB37036.1"/>
    </source>
</evidence>
<dbReference type="GO" id="GO:0003713">
    <property type="term" value="F:transcription coactivator activity"/>
    <property type="evidence" value="ECO:0007669"/>
    <property type="project" value="UniProtKB-ARBA"/>
</dbReference>
<proteinExistence type="inferred from homology"/>
<dbReference type="InterPro" id="IPR013729">
    <property type="entry name" value="MBF1_N"/>
</dbReference>
<dbReference type="PANTHER" id="PTHR10245">
    <property type="entry name" value="ENDOTHELIAL DIFFERENTIATION-RELATED FACTOR 1 MULTIPROTEIN BRIDGING FACTOR 1"/>
    <property type="match status" value="1"/>
</dbReference>
<evidence type="ECO:0000256" key="1">
    <source>
        <dbReference type="ARBA" id="ARBA00004604"/>
    </source>
</evidence>
<dbReference type="Proteomes" id="UP000030645">
    <property type="component" value="Unassembled WGS sequence"/>
</dbReference>
<keyword evidence="3" id="KW-0805">Transcription regulation</keyword>
<evidence type="ECO:0000259" key="6">
    <source>
        <dbReference type="PROSITE" id="PS50943"/>
    </source>
</evidence>
<organism evidence="7 8">
    <name type="scientific">Morus notabilis</name>
    <dbReference type="NCBI Taxonomy" id="981085"/>
    <lineage>
        <taxon>Eukaryota</taxon>
        <taxon>Viridiplantae</taxon>
        <taxon>Streptophyta</taxon>
        <taxon>Embryophyta</taxon>
        <taxon>Tracheophyta</taxon>
        <taxon>Spermatophyta</taxon>
        <taxon>Magnoliopsida</taxon>
        <taxon>eudicotyledons</taxon>
        <taxon>Gunneridae</taxon>
        <taxon>Pentapetalae</taxon>
        <taxon>rosids</taxon>
        <taxon>fabids</taxon>
        <taxon>Rosales</taxon>
        <taxon>Moraceae</taxon>
        <taxon>Moreae</taxon>
        <taxon>Morus</taxon>
    </lineage>
</organism>
<dbReference type="GO" id="GO:0003677">
    <property type="term" value="F:DNA binding"/>
    <property type="evidence" value="ECO:0007669"/>
    <property type="project" value="UniProtKB-KW"/>
</dbReference>
<sequence length="147" mass="15932">MPSRYPGAITQDWEPVVVHKSKPKAQALRDPKAVNQALRSGAGVQTVKKFDAGSNKKSSAAAPAVNAKKLDEGTEPAAMGRVAPELRQVIQKARLEKKMSQADLAKQINERPQVVQEYENGKAVPNQAVLAKMEKVLVVKLRGKIGK</sequence>
<dbReference type="InterPro" id="IPR010982">
    <property type="entry name" value="Lambda_DNA-bd_dom_sf"/>
</dbReference>
<accession>W9QGJ2</accession>
<keyword evidence="5" id="KW-0804">Transcription</keyword>
<reference evidence="8" key="1">
    <citation type="submission" date="2013-01" db="EMBL/GenBank/DDBJ databases">
        <title>Draft Genome Sequence of a Mulberry Tree, Morus notabilis C.K. Schneid.</title>
        <authorList>
            <person name="He N."/>
            <person name="Zhao S."/>
        </authorList>
    </citation>
    <scope>NUCLEOTIDE SEQUENCE</scope>
</reference>
<dbReference type="SUPFAM" id="SSF47413">
    <property type="entry name" value="lambda repressor-like DNA-binding domains"/>
    <property type="match status" value="1"/>
</dbReference>
<name>W9QGJ2_9ROSA</name>
<gene>
    <name evidence="7" type="ORF">L484_020823</name>
</gene>
<dbReference type="STRING" id="981085.W9QGJ2"/>
<feature type="domain" description="HTH cro/C1-type" evidence="6">
    <location>
        <begin position="90"/>
        <end position="144"/>
    </location>
</feature>
<dbReference type="Pfam" id="PF01381">
    <property type="entry name" value="HTH_3"/>
    <property type="match status" value="1"/>
</dbReference>
<dbReference type="eggNOG" id="KOG3398">
    <property type="taxonomic scope" value="Eukaryota"/>
</dbReference>
<evidence type="ECO:0000256" key="5">
    <source>
        <dbReference type="ARBA" id="ARBA00023163"/>
    </source>
</evidence>
<evidence type="ECO:0000313" key="8">
    <source>
        <dbReference type="Proteomes" id="UP000030645"/>
    </source>
</evidence>
<evidence type="ECO:0000256" key="3">
    <source>
        <dbReference type="ARBA" id="ARBA00023015"/>
    </source>
</evidence>
<dbReference type="Pfam" id="PF08523">
    <property type="entry name" value="MBF1"/>
    <property type="match status" value="1"/>
</dbReference>
<dbReference type="EMBL" id="KE343603">
    <property type="protein sequence ID" value="EXB37036.1"/>
    <property type="molecule type" value="Genomic_DNA"/>
</dbReference>
<dbReference type="PANTHER" id="PTHR10245:SF15">
    <property type="entry name" value="ENDOTHELIAL DIFFERENTIATION-RELATED FACTOR 1"/>
    <property type="match status" value="1"/>
</dbReference>
<dbReference type="PROSITE" id="PS50943">
    <property type="entry name" value="HTH_CROC1"/>
    <property type="match status" value="1"/>
</dbReference>
<dbReference type="OrthoDB" id="10253401at2759"/>
<keyword evidence="8" id="KW-1185">Reference proteome</keyword>
<dbReference type="AlphaFoldDB" id="W9QGJ2"/>
<dbReference type="GO" id="GO:0005730">
    <property type="term" value="C:nucleolus"/>
    <property type="evidence" value="ECO:0007669"/>
    <property type="project" value="UniProtKB-SubCell"/>
</dbReference>
<keyword evidence="4" id="KW-0238">DNA-binding</keyword>
<dbReference type="Gene3D" id="1.10.260.40">
    <property type="entry name" value="lambda repressor-like DNA-binding domains"/>
    <property type="match status" value="1"/>
</dbReference>
<protein>
    <submittedName>
        <fullName evidence="7">Multiprotein-bridging factor 1c</fullName>
    </submittedName>
</protein>
<evidence type="ECO:0000256" key="2">
    <source>
        <dbReference type="ARBA" id="ARBA00009802"/>
    </source>
</evidence>
<dbReference type="CDD" id="cd00093">
    <property type="entry name" value="HTH_XRE"/>
    <property type="match status" value="1"/>
</dbReference>
<dbReference type="SMART" id="SM00530">
    <property type="entry name" value="HTH_XRE"/>
    <property type="match status" value="1"/>
</dbReference>
<comment type="subcellular location">
    <subcellularLocation>
        <location evidence="1">Nucleus</location>
        <location evidence="1">Nucleolus</location>
    </subcellularLocation>
</comment>
<dbReference type="InterPro" id="IPR001387">
    <property type="entry name" value="Cro/C1-type_HTH"/>
</dbReference>
<comment type="similarity">
    <text evidence="2">Belongs to the MBF1 family.</text>
</comment>